<dbReference type="Proteomes" id="UP000078084">
    <property type="component" value="Unassembled WGS sequence"/>
</dbReference>
<dbReference type="InterPro" id="IPR010982">
    <property type="entry name" value="Lambda_DNA-bd_dom_sf"/>
</dbReference>
<dbReference type="AlphaFoldDB" id="A0A171KWB9"/>
<dbReference type="InterPro" id="IPR001387">
    <property type="entry name" value="Cro/C1-type_HTH"/>
</dbReference>
<evidence type="ECO:0000313" key="5">
    <source>
        <dbReference type="Proteomes" id="UP000078084"/>
    </source>
</evidence>
<comment type="caution">
    <text evidence="3">The sequence shown here is derived from an EMBL/GenBank/DDBJ whole genome shotgun (WGS) entry which is preliminary data.</text>
</comment>
<dbReference type="SUPFAM" id="SSF47413">
    <property type="entry name" value="lambda repressor-like DNA-binding domains"/>
    <property type="match status" value="1"/>
</dbReference>
<evidence type="ECO:0000313" key="3">
    <source>
        <dbReference type="EMBL" id="KKO73186.1"/>
    </source>
</evidence>
<evidence type="ECO:0000313" key="6">
    <source>
        <dbReference type="Proteomes" id="UP000292039"/>
    </source>
</evidence>
<dbReference type="EMBL" id="LBNE01000001">
    <property type="protein sequence ID" value="KKO73186.1"/>
    <property type="molecule type" value="Genomic_DNA"/>
</dbReference>
<feature type="compositionally biased region" description="Polar residues" evidence="1">
    <location>
        <begin position="107"/>
        <end position="130"/>
    </location>
</feature>
<dbReference type="Proteomes" id="UP000292039">
    <property type="component" value="Unassembled WGS sequence"/>
</dbReference>
<dbReference type="OrthoDB" id="9182103at2"/>
<evidence type="ECO:0000313" key="4">
    <source>
        <dbReference type="EMBL" id="RZS73542.1"/>
    </source>
</evidence>
<organism evidence="3 5">
    <name type="scientific">Kerstersia gyiorum</name>
    <dbReference type="NCBI Taxonomy" id="206506"/>
    <lineage>
        <taxon>Bacteria</taxon>
        <taxon>Pseudomonadati</taxon>
        <taxon>Pseudomonadota</taxon>
        <taxon>Betaproteobacteria</taxon>
        <taxon>Burkholderiales</taxon>
        <taxon>Alcaligenaceae</taxon>
        <taxon>Kerstersia</taxon>
    </lineage>
</organism>
<dbReference type="PROSITE" id="PS50943">
    <property type="entry name" value="HTH_CROC1"/>
    <property type="match status" value="1"/>
</dbReference>
<gene>
    <name evidence="3" type="ORF">AAV32_02540</name>
    <name evidence="4" type="ORF">EV679_0739</name>
</gene>
<keyword evidence="3" id="KW-0238">DNA-binding</keyword>
<accession>A0A171KWB9</accession>
<dbReference type="SMART" id="SM00530">
    <property type="entry name" value="HTH_XRE"/>
    <property type="match status" value="1"/>
</dbReference>
<reference evidence="3 5" key="1">
    <citation type="submission" date="2015-04" db="EMBL/GenBank/DDBJ databases">
        <title>Genome sequence of Kerstersia gyiorum CG1.</title>
        <authorList>
            <person name="Greninger A.L."/>
            <person name="Kozyreva V."/>
            <person name="Chaturvedi V."/>
        </authorList>
    </citation>
    <scope>NUCLEOTIDE SEQUENCE [LARGE SCALE GENOMIC DNA]</scope>
    <source>
        <strain evidence="3 5">CG1</strain>
    </source>
</reference>
<proteinExistence type="predicted"/>
<feature type="domain" description="HTH cro/C1-type" evidence="2">
    <location>
        <begin position="30"/>
        <end position="83"/>
    </location>
</feature>
<name>A0A171KWB9_9BURK</name>
<evidence type="ECO:0000259" key="2">
    <source>
        <dbReference type="PROSITE" id="PS50943"/>
    </source>
</evidence>
<dbReference type="STRING" id="206506.AAV32_02540"/>
<dbReference type="Gene3D" id="1.10.260.40">
    <property type="entry name" value="lambda repressor-like DNA-binding domains"/>
    <property type="match status" value="1"/>
</dbReference>
<sequence length="138" mass="15165">MRPSTQKRSGAQVALPLPVERALQRMGQDISMARRLRRLSQEDLALRIGTSLSTVRRMENGYPGTALHTFLRALQVLGRLDAVVKAMSMENDALGMDLVREQLPQRVRTSSGNKRQASQSVAASEGSTRVGSDDLEGF</sequence>
<feature type="region of interest" description="Disordered" evidence="1">
    <location>
        <begin position="104"/>
        <end position="138"/>
    </location>
</feature>
<evidence type="ECO:0000256" key="1">
    <source>
        <dbReference type="SAM" id="MobiDB-lite"/>
    </source>
</evidence>
<dbReference type="EMBL" id="SGWZ01000001">
    <property type="protein sequence ID" value="RZS73542.1"/>
    <property type="molecule type" value="Genomic_DNA"/>
</dbReference>
<dbReference type="Pfam" id="PF01381">
    <property type="entry name" value="HTH_3"/>
    <property type="match status" value="1"/>
</dbReference>
<protein>
    <submittedName>
        <fullName evidence="3">DNA-binding protein</fullName>
    </submittedName>
    <submittedName>
        <fullName evidence="4">Helix-turn-helix protein</fullName>
    </submittedName>
</protein>
<reference evidence="4 6" key="2">
    <citation type="submission" date="2019-02" db="EMBL/GenBank/DDBJ databases">
        <title>Genomic Encyclopedia of Type Strains, Phase IV (KMG-IV): sequencing the most valuable type-strain genomes for metagenomic binning, comparative biology and taxonomic classification.</title>
        <authorList>
            <person name="Goeker M."/>
        </authorList>
    </citation>
    <scope>NUCLEOTIDE SEQUENCE [LARGE SCALE GENOMIC DNA]</scope>
    <source>
        <strain evidence="4 6">DSM 16618</strain>
    </source>
</reference>
<keyword evidence="5" id="KW-1185">Reference proteome</keyword>
<dbReference type="GO" id="GO:0003677">
    <property type="term" value="F:DNA binding"/>
    <property type="evidence" value="ECO:0007669"/>
    <property type="project" value="UniProtKB-KW"/>
</dbReference>
<dbReference type="CDD" id="cd00093">
    <property type="entry name" value="HTH_XRE"/>
    <property type="match status" value="1"/>
</dbReference>
<dbReference type="PATRIC" id="fig|206506.3.peg.560"/>